<dbReference type="RefSeq" id="WP_345402352.1">
    <property type="nucleotide sequence ID" value="NZ_BAABLA010000110.1"/>
</dbReference>
<feature type="transmembrane region" description="Helical" evidence="1">
    <location>
        <begin position="79"/>
        <end position="109"/>
    </location>
</feature>
<gene>
    <name evidence="2" type="ORF">ACFQGD_25855</name>
</gene>
<reference evidence="3" key="1">
    <citation type="journal article" date="2019" name="Int. J. Syst. Evol. Microbiol.">
        <title>The Global Catalogue of Microorganisms (GCM) 10K type strain sequencing project: providing services to taxonomists for standard genome sequencing and annotation.</title>
        <authorList>
            <consortium name="The Broad Institute Genomics Platform"/>
            <consortium name="The Broad Institute Genome Sequencing Center for Infectious Disease"/>
            <person name="Wu L."/>
            <person name="Ma J."/>
        </authorList>
    </citation>
    <scope>NUCLEOTIDE SEQUENCE [LARGE SCALE GENOMIC DNA]</scope>
    <source>
        <strain evidence="3">KCTC 32255</strain>
    </source>
</reference>
<organism evidence="2 3">
    <name type="scientific">Haloechinothrix salitolerans</name>
    <dbReference type="NCBI Taxonomy" id="926830"/>
    <lineage>
        <taxon>Bacteria</taxon>
        <taxon>Bacillati</taxon>
        <taxon>Actinomycetota</taxon>
        <taxon>Actinomycetes</taxon>
        <taxon>Pseudonocardiales</taxon>
        <taxon>Pseudonocardiaceae</taxon>
        <taxon>Haloechinothrix</taxon>
    </lineage>
</organism>
<dbReference type="Proteomes" id="UP001596337">
    <property type="component" value="Unassembled WGS sequence"/>
</dbReference>
<keyword evidence="3" id="KW-1185">Reference proteome</keyword>
<comment type="caution">
    <text evidence="2">The sequence shown here is derived from an EMBL/GenBank/DDBJ whole genome shotgun (WGS) entry which is preliminary data.</text>
</comment>
<feature type="transmembrane region" description="Helical" evidence="1">
    <location>
        <begin position="207"/>
        <end position="225"/>
    </location>
</feature>
<sequence length="327" mass="34831">MTQDEAAQPSRSLSSPEPALTASGFVTGHFPSRKASVVALGALIGFLLTVVWSAEFVDSVIGDNVANAMLGHDAKATPITGALAGVTFAFVSGLAGTFTACNIAAFGAVAPLLGEKSSRRRRVRQALRPIMWLSVGMLVVSSAYGAIIGLVGTRMPQFDTTSEPGVMSGRLIQAMVVFGVLGLVMLWVGLAAVGVLPDPLGPAARRWPNTPMIFMGAVIGAFLVGRPFPLFRQMFRDAAESGDPLYGAVAFSLQSIGNIFVLAVLFVGVTFFFGARIQRWLSAEPTRTAKIITVSMVTAGVFLVLYWNVRILTYFDVIPWYPLAPWV</sequence>
<evidence type="ECO:0000313" key="2">
    <source>
        <dbReference type="EMBL" id="MFC6870561.1"/>
    </source>
</evidence>
<keyword evidence="1" id="KW-0812">Transmembrane</keyword>
<feature type="transmembrane region" description="Helical" evidence="1">
    <location>
        <begin position="245"/>
        <end position="275"/>
    </location>
</feature>
<keyword evidence="1" id="KW-1133">Transmembrane helix</keyword>
<dbReference type="EMBL" id="JBHSXX010000001">
    <property type="protein sequence ID" value="MFC6870561.1"/>
    <property type="molecule type" value="Genomic_DNA"/>
</dbReference>
<feature type="transmembrane region" description="Helical" evidence="1">
    <location>
        <begin position="130"/>
        <end position="151"/>
    </location>
</feature>
<evidence type="ECO:0008006" key="4">
    <source>
        <dbReference type="Google" id="ProtNLM"/>
    </source>
</evidence>
<protein>
    <recommendedName>
        <fullName evidence="4">Cytochrome C biogenesis protein transmembrane region</fullName>
    </recommendedName>
</protein>
<keyword evidence="1" id="KW-0472">Membrane</keyword>
<proteinExistence type="predicted"/>
<evidence type="ECO:0000313" key="3">
    <source>
        <dbReference type="Proteomes" id="UP001596337"/>
    </source>
</evidence>
<accession>A0ABW2C642</accession>
<feature type="transmembrane region" description="Helical" evidence="1">
    <location>
        <begin position="287"/>
        <end position="307"/>
    </location>
</feature>
<feature type="transmembrane region" description="Helical" evidence="1">
    <location>
        <begin position="35"/>
        <end position="54"/>
    </location>
</feature>
<name>A0ABW2C642_9PSEU</name>
<evidence type="ECO:0000256" key="1">
    <source>
        <dbReference type="SAM" id="Phobius"/>
    </source>
</evidence>
<feature type="transmembrane region" description="Helical" evidence="1">
    <location>
        <begin position="171"/>
        <end position="195"/>
    </location>
</feature>